<comment type="catalytic activity">
    <reaction evidence="9">
        <text>N-(5Z,8Z,11Z,14Z-eicosatetraenoyl)-1-(9Z-octadecenoyl)-sn-glycero-3-phosphoethanolamine + H2O = N-(5Z,8Z,11Z,14Z-eicosatetraenoyl)-ethanolamine + 1-(9Z-octadecenoyl)-sn-glycero-3-phosphate + H(+)</text>
        <dbReference type="Rhea" id="RHEA:45544"/>
        <dbReference type="ChEBI" id="CHEBI:2700"/>
        <dbReference type="ChEBI" id="CHEBI:15377"/>
        <dbReference type="ChEBI" id="CHEBI:15378"/>
        <dbReference type="ChEBI" id="CHEBI:74544"/>
        <dbReference type="ChEBI" id="CHEBI:85223"/>
    </reaction>
    <physiologicalReaction direction="left-to-right" evidence="9">
        <dbReference type="Rhea" id="RHEA:45545"/>
    </physiologicalReaction>
</comment>
<keyword evidence="7 13" id="KW-0472">Membrane</keyword>
<evidence type="ECO:0000256" key="1">
    <source>
        <dbReference type="ARBA" id="ARBA00004370"/>
    </source>
</evidence>
<dbReference type="KEGG" id="btab:109036587"/>
<dbReference type="SUPFAM" id="SSF51695">
    <property type="entry name" value="PLC-like phosphodiesterases"/>
    <property type="match status" value="1"/>
</dbReference>
<dbReference type="GO" id="GO:0005789">
    <property type="term" value="C:endoplasmic reticulum membrane"/>
    <property type="evidence" value="ECO:0007669"/>
    <property type="project" value="TreeGrafter"/>
</dbReference>
<dbReference type="InterPro" id="IPR030395">
    <property type="entry name" value="GP_PDE_dom"/>
</dbReference>
<keyword evidence="6" id="KW-0443">Lipid metabolism</keyword>
<evidence type="ECO:0000256" key="7">
    <source>
        <dbReference type="ARBA" id="ARBA00023136"/>
    </source>
</evidence>
<dbReference type="Proteomes" id="UP001152759">
    <property type="component" value="Chromosome 1"/>
</dbReference>
<dbReference type="GO" id="GO:0046475">
    <property type="term" value="P:glycerophospholipid catabolic process"/>
    <property type="evidence" value="ECO:0007669"/>
    <property type="project" value="TreeGrafter"/>
</dbReference>
<gene>
    <name evidence="15" type="ORF">BEMITA_LOCUS1491</name>
</gene>
<feature type="domain" description="GP-PDE" evidence="14">
    <location>
        <begin position="33"/>
        <end position="307"/>
    </location>
</feature>
<keyword evidence="5 13" id="KW-1133">Transmembrane helix</keyword>
<evidence type="ECO:0000256" key="8">
    <source>
        <dbReference type="ARBA" id="ARBA00036083"/>
    </source>
</evidence>
<evidence type="ECO:0000256" key="6">
    <source>
        <dbReference type="ARBA" id="ARBA00023098"/>
    </source>
</evidence>
<comment type="catalytic activity">
    <reaction evidence="12">
        <text>N,1-di-(9Z-octadecenoyl)-sn-glycero-3-phosphoethanolamine + H2O = N-(9Z-octadecenoyl) ethanolamine + 1-(9Z-octadecenoyl)-sn-glycero-3-phosphate + H(+)</text>
        <dbReference type="Rhea" id="RHEA:56460"/>
        <dbReference type="ChEBI" id="CHEBI:15377"/>
        <dbReference type="ChEBI" id="CHEBI:15378"/>
        <dbReference type="ChEBI" id="CHEBI:71466"/>
        <dbReference type="ChEBI" id="CHEBI:74544"/>
        <dbReference type="ChEBI" id="CHEBI:85222"/>
    </reaction>
    <physiologicalReaction direction="left-to-right" evidence="12">
        <dbReference type="Rhea" id="RHEA:56461"/>
    </physiologicalReaction>
</comment>
<evidence type="ECO:0000256" key="13">
    <source>
        <dbReference type="SAM" id="Phobius"/>
    </source>
</evidence>
<name>A0A9P0FYC0_BEMTA</name>
<comment type="subcellular location">
    <subcellularLocation>
        <location evidence="1">Membrane</location>
    </subcellularLocation>
</comment>
<dbReference type="InterPro" id="IPR017946">
    <property type="entry name" value="PLC-like_Pdiesterase_TIM-brl"/>
</dbReference>
<dbReference type="InterPro" id="IPR052271">
    <property type="entry name" value="GDPD-Related"/>
</dbReference>
<dbReference type="GO" id="GO:0004622">
    <property type="term" value="F:phosphatidylcholine lysophospholipase activity"/>
    <property type="evidence" value="ECO:0007669"/>
    <property type="project" value="TreeGrafter"/>
</dbReference>
<dbReference type="EMBL" id="OU963862">
    <property type="protein sequence ID" value="CAH0754258.1"/>
    <property type="molecule type" value="Genomic_DNA"/>
</dbReference>
<comment type="similarity">
    <text evidence="2">Belongs to the glycerophosphoryl diester phosphodiesterase family.</text>
</comment>
<evidence type="ECO:0000256" key="5">
    <source>
        <dbReference type="ARBA" id="ARBA00022989"/>
    </source>
</evidence>
<reference evidence="15" key="1">
    <citation type="submission" date="2021-12" db="EMBL/GenBank/DDBJ databases">
        <authorList>
            <person name="King R."/>
        </authorList>
    </citation>
    <scope>NUCLEOTIDE SEQUENCE</scope>
</reference>
<accession>A0A9P0FYC0</accession>
<evidence type="ECO:0000259" key="14">
    <source>
        <dbReference type="PROSITE" id="PS51704"/>
    </source>
</evidence>
<protein>
    <recommendedName>
        <fullName evidence="14">GP-PDE domain-containing protein</fullName>
    </recommendedName>
</protein>
<feature type="transmembrane region" description="Helical" evidence="13">
    <location>
        <begin position="201"/>
        <end position="219"/>
    </location>
</feature>
<dbReference type="PANTHER" id="PTHR42758">
    <property type="entry name" value="PHOSPHATIDYLGLYCEROL PHOSPHOLIPASE C"/>
    <property type="match status" value="1"/>
</dbReference>
<evidence type="ECO:0000256" key="3">
    <source>
        <dbReference type="ARBA" id="ARBA00022692"/>
    </source>
</evidence>
<dbReference type="PANTHER" id="PTHR42758:SF2">
    <property type="entry name" value="PHOSPHATIDYLGLYCEROL PHOSPHOLIPASE C"/>
    <property type="match status" value="1"/>
</dbReference>
<comment type="catalytic activity">
    <reaction evidence="11">
        <text>1-O-(1Z-octadecenyl)-sn-glycero-3-phospho-N-hexadecanoyl-ethanolamine + H2O = 1-O-(1Z-octadecenyl)-sn-glycero-3-phosphate + N-hexadecanoylethanolamine + H(+)</text>
        <dbReference type="Rhea" id="RHEA:53184"/>
        <dbReference type="ChEBI" id="CHEBI:15377"/>
        <dbReference type="ChEBI" id="CHEBI:15378"/>
        <dbReference type="ChEBI" id="CHEBI:71464"/>
        <dbReference type="ChEBI" id="CHEBI:137009"/>
        <dbReference type="ChEBI" id="CHEBI:137017"/>
    </reaction>
    <physiologicalReaction direction="left-to-right" evidence="11">
        <dbReference type="Rhea" id="RHEA:53185"/>
    </physiologicalReaction>
</comment>
<dbReference type="AlphaFoldDB" id="A0A9P0FYC0"/>
<proteinExistence type="inferred from homology"/>
<evidence type="ECO:0000313" key="16">
    <source>
        <dbReference type="Proteomes" id="UP001152759"/>
    </source>
</evidence>
<comment type="catalytic activity">
    <reaction evidence="8">
        <text>1-O-hexadecyl-sn-glycero-3-phosphocholine + H2O = 1-O-hexadecyl-sn-glycero-3-phosphate + choline + H(+)</text>
        <dbReference type="Rhea" id="RHEA:41143"/>
        <dbReference type="ChEBI" id="CHEBI:15354"/>
        <dbReference type="ChEBI" id="CHEBI:15377"/>
        <dbReference type="ChEBI" id="CHEBI:15378"/>
        <dbReference type="ChEBI" id="CHEBI:64496"/>
        <dbReference type="ChEBI" id="CHEBI:77580"/>
    </reaction>
    <physiologicalReaction direction="left-to-right" evidence="8">
        <dbReference type="Rhea" id="RHEA:41144"/>
    </physiologicalReaction>
</comment>
<comment type="catalytic activity">
    <reaction evidence="10">
        <text>N-hexadecanoyl-1-(9Z-octadecenoyl)-sn-glycero-3-phosphoethanolamine + H2O = N-hexadecanoylethanolamine + 1-(9Z-octadecenoyl)-sn-glycero-3-phosphate + H(+)</text>
        <dbReference type="Rhea" id="RHEA:53168"/>
        <dbReference type="ChEBI" id="CHEBI:15377"/>
        <dbReference type="ChEBI" id="CHEBI:15378"/>
        <dbReference type="ChEBI" id="CHEBI:71464"/>
        <dbReference type="ChEBI" id="CHEBI:74544"/>
        <dbReference type="ChEBI" id="CHEBI:85217"/>
    </reaction>
    <physiologicalReaction direction="left-to-right" evidence="10">
        <dbReference type="Rhea" id="RHEA:53169"/>
    </physiologicalReaction>
</comment>
<evidence type="ECO:0000256" key="11">
    <source>
        <dbReference type="ARBA" id="ARBA00048580"/>
    </source>
</evidence>
<feature type="transmembrane region" description="Helical" evidence="13">
    <location>
        <begin position="6"/>
        <end position="23"/>
    </location>
</feature>
<evidence type="ECO:0000313" key="15">
    <source>
        <dbReference type="EMBL" id="CAH0754258.1"/>
    </source>
</evidence>
<sequence length="317" mass="36554">MYIFVLGVYVFTSILFFKYPTLIREKKKLKFQCKHISHRGGAGESLENTLTAFRHGLDEGTQMLELDCQLTKDGQVVVLHDSNLLRLTGVDKNVSDLDYSDLPLLKTDLPIEFDPGNFCSKPDCPDRKIPLLSQVFQEFPKTPINIDIKQNNDILISKVNELIIQHCREDLTVWGNLRDEVVKKCYSLNKNINVFFSLRQVIYLILLFYSGLLPFVPLKETHLEIFLPSIYLRRIRLDGGGQLSFSPFILHATNILLMKRALFKHLSKRGIQTYIWVLNDETDFQQAFQLGATGVMTDYPSKLRAFLENCENEKIKC</sequence>
<keyword evidence="4" id="KW-0378">Hydrolase</keyword>
<evidence type="ECO:0000256" key="10">
    <source>
        <dbReference type="ARBA" id="ARBA00047538"/>
    </source>
</evidence>
<dbReference type="PROSITE" id="PS51704">
    <property type="entry name" value="GP_PDE"/>
    <property type="match status" value="1"/>
</dbReference>
<organism evidence="15 16">
    <name type="scientific">Bemisia tabaci</name>
    <name type="common">Sweetpotato whitefly</name>
    <name type="synonym">Aleurodes tabaci</name>
    <dbReference type="NCBI Taxonomy" id="7038"/>
    <lineage>
        <taxon>Eukaryota</taxon>
        <taxon>Metazoa</taxon>
        <taxon>Ecdysozoa</taxon>
        <taxon>Arthropoda</taxon>
        <taxon>Hexapoda</taxon>
        <taxon>Insecta</taxon>
        <taxon>Pterygota</taxon>
        <taxon>Neoptera</taxon>
        <taxon>Paraneoptera</taxon>
        <taxon>Hemiptera</taxon>
        <taxon>Sternorrhyncha</taxon>
        <taxon>Aleyrodoidea</taxon>
        <taxon>Aleyrodidae</taxon>
        <taxon>Aleyrodinae</taxon>
        <taxon>Bemisia</taxon>
    </lineage>
</organism>
<dbReference type="Pfam" id="PF03009">
    <property type="entry name" value="GDPD"/>
    <property type="match status" value="1"/>
</dbReference>
<dbReference type="CDD" id="cd08612">
    <property type="entry name" value="GDPD_GDE4"/>
    <property type="match status" value="1"/>
</dbReference>
<evidence type="ECO:0000256" key="2">
    <source>
        <dbReference type="ARBA" id="ARBA00007277"/>
    </source>
</evidence>
<dbReference type="GO" id="GO:0008081">
    <property type="term" value="F:phosphoric diester hydrolase activity"/>
    <property type="evidence" value="ECO:0007669"/>
    <property type="project" value="InterPro"/>
</dbReference>
<evidence type="ECO:0000256" key="9">
    <source>
        <dbReference type="ARBA" id="ARBA00047392"/>
    </source>
</evidence>
<dbReference type="Gene3D" id="3.20.20.190">
    <property type="entry name" value="Phosphatidylinositol (PI) phosphodiesterase"/>
    <property type="match status" value="1"/>
</dbReference>
<keyword evidence="3 13" id="KW-0812">Transmembrane</keyword>
<keyword evidence="16" id="KW-1185">Reference proteome</keyword>
<dbReference type="PROSITE" id="PS50007">
    <property type="entry name" value="PIPLC_X_DOMAIN"/>
    <property type="match status" value="1"/>
</dbReference>
<evidence type="ECO:0000256" key="12">
    <source>
        <dbReference type="ARBA" id="ARBA00048947"/>
    </source>
</evidence>
<evidence type="ECO:0000256" key="4">
    <source>
        <dbReference type="ARBA" id="ARBA00022801"/>
    </source>
</evidence>